<accession>A0A392VNT5</accession>
<comment type="caution">
    <text evidence="1">The sequence shown here is derived from an EMBL/GenBank/DDBJ whole genome shotgun (WGS) entry which is preliminary data.</text>
</comment>
<dbReference type="AlphaFoldDB" id="A0A392VNT5"/>
<proteinExistence type="predicted"/>
<organism evidence="1 2">
    <name type="scientific">Trifolium medium</name>
    <dbReference type="NCBI Taxonomy" id="97028"/>
    <lineage>
        <taxon>Eukaryota</taxon>
        <taxon>Viridiplantae</taxon>
        <taxon>Streptophyta</taxon>
        <taxon>Embryophyta</taxon>
        <taxon>Tracheophyta</taxon>
        <taxon>Spermatophyta</taxon>
        <taxon>Magnoliopsida</taxon>
        <taxon>eudicotyledons</taxon>
        <taxon>Gunneridae</taxon>
        <taxon>Pentapetalae</taxon>
        <taxon>rosids</taxon>
        <taxon>fabids</taxon>
        <taxon>Fabales</taxon>
        <taxon>Fabaceae</taxon>
        <taxon>Papilionoideae</taxon>
        <taxon>50 kb inversion clade</taxon>
        <taxon>NPAAA clade</taxon>
        <taxon>Hologalegina</taxon>
        <taxon>IRL clade</taxon>
        <taxon>Trifolieae</taxon>
        <taxon>Trifolium</taxon>
    </lineage>
</organism>
<evidence type="ECO:0000313" key="1">
    <source>
        <dbReference type="EMBL" id="MCI89102.1"/>
    </source>
</evidence>
<dbReference type="Proteomes" id="UP000265520">
    <property type="component" value="Unassembled WGS sequence"/>
</dbReference>
<protein>
    <submittedName>
        <fullName evidence="1">Uncharacterized protein</fullName>
    </submittedName>
</protein>
<keyword evidence="2" id="KW-1185">Reference proteome</keyword>
<evidence type="ECO:0000313" key="2">
    <source>
        <dbReference type="Proteomes" id="UP000265520"/>
    </source>
</evidence>
<dbReference type="EMBL" id="LXQA011210595">
    <property type="protein sequence ID" value="MCI89102.1"/>
    <property type="molecule type" value="Genomic_DNA"/>
</dbReference>
<name>A0A392VNT5_9FABA</name>
<reference evidence="1 2" key="1">
    <citation type="journal article" date="2018" name="Front. Plant Sci.">
        <title>Red Clover (Trifolium pratense) and Zigzag Clover (T. medium) - A Picture of Genomic Similarities and Differences.</title>
        <authorList>
            <person name="Dluhosova J."/>
            <person name="Istvanek J."/>
            <person name="Nedelnik J."/>
            <person name="Repkova J."/>
        </authorList>
    </citation>
    <scope>NUCLEOTIDE SEQUENCE [LARGE SCALE GENOMIC DNA]</scope>
    <source>
        <strain evidence="2">cv. 10/8</strain>
        <tissue evidence="1">Leaf</tissue>
    </source>
</reference>
<feature type="non-terminal residue" evidence="1">
    <location>
        <position position="29"/>
    </location>
</feature>
<sequence>MEPGQMSNAAAILTAFGGGLPPGIIGTNE</sequence>